<comment type="caution">
    <text evidence="1">The sequence shown here is derived from an EMBL/GenBank/DDBJ whole genome shotgun (WGS) entry which is preliminary data.</text>
</comment>
<protein>
    <submittedName>
        <fullName evidence="1">Uncharacterized protein</fullName>
    </submittedName>
</protein>
<keyword evidence="2" id="KW-1185">Reference proteome</keyword>
<dbReference type="Gene3D" id="3.40.1000.10">
    <property type="entry name" value="Mog1/PsbP, alpha/beta/alpha sandwich"/>
    <property type="match status" value="1"/>
</dbReference>
<organism evidence="1 2">
    <name type="scientific">Mycolicibacterium sphagni</name>
    <dbReference type="NCBI Taxonomy" id="1786"/>
    <lineage>
        <taxon>Bacteria</taxon>
        <taxon>Bacillati</taxon>
        <taxon>Actinomycetota</taxon>
        <taxon>Actinomycetes</taxon>
        <taxon>Mycobacteriales</taxon>
        <taxon>Mycobacteriaceae</taxon>
        <taxon>Mycolicibacterium</taxon>
    </lineage>
</organism>
<reference evidence="1 2" key="1">
    <citation type="submission" date="2019-05" db="EMBL/GenBank/DDBJ databases">
        <title>Mycolicibacterium sphagni ENV482 genome assembly.</title>
        <authorList>
            <person name="Chen W."/>
            <person name="Faulkner N.W."/>
            <person name="Hyman M.R."/>
        </authorList>
    </citation>
    <scope>NUCLEOTIDE SEQUENCE [LARGE SCALE GENOMIC DNA]</scope>
    <source>
        <strain evidence="1 2">ENV482</strain>
    </source>
</reference>
<accession>A0ABX2JWS3</accession>
<evidence type="ECO:0000313" key="1">
    <source>
        <dbReference type="EMBL" id="NTY61192.1"/>
    </source>
</evidence>
<gene>
    <name evidence="1" type="ORF">FEG63_16740</name>
</gene>
<sequence>MANKGLRDPTAEFSPRAVVGLEDLTDKANTPEEALAYRLRRFDTQFLSETPGTVCGHPSSTVTYAGRDEPHGLITVRVVCAKFGGRLYAAMAATMSTRPDDPTYLADQQAILDGFAVVYAGKD</sequence>
<dbReference type="Proteomes" id="UP000708347">
    <property type="component" value="Unassembled WGS sequence"/>
</dbReference>
<proteinExistence type="predicted"/>
<name>A0ABX2JWS3_9MYCO</name>
<dbReference type="RefSeq" id="WP_174398979.1">
    <property type="nucleotide sequence ID" value="NZ_VBSB01000010.1"/>
</dbReference>
<dbReference type="EMBL" id="VBSB01000010">
    <property type="protein sequence ID" value="NTY61192.1"/>
    <property type="molecule type" value="Genomic_DNA"/>
</dbReference>
<evidence type="ECO:0000313" key="2">
    <source>
        <dbReference type="Proteomes" id="UP000708347"/>
    </source>
</evidence>